<dbReference type="Proteomes" id="UP000026915">
    <property type="component" value="Chromosome 1"/>
</dbReference>
<protein>
    <submittedName>
        <fullName evidence="2">Uncharacterized protein</fullName>
    </submittedName>
</protein>
<dbReference type="EMBL" id="CM001879">
    <property type="protein sequence ID" value="EOX91862.1"/>
    <property type="molecule type" value="Genomic_DNA"/>
</dbReference>
<dbReference type="AlphaFoldDB" id="A0A061DI10"/>
<keyword evidence="1" id="KW-0472">Membrane</keyword>
<dbReference type="HOGENOM" id="CLU_2042277_0_0_1"/>
<evidence type="ECO:0000313" key="2">
    <source>
        <dbReference type="EMBL" id="EOX91862.1"/>
    </source>
</evidence>
<evidence type="ECO:0000313" key="3">
    <source>
        <dbReference type="Proteomes" id="UP000026915"/>
    </source>
</evidence>
<sequence length="121" mass="13450">MTPSKLSSVVNLMSVRKTSLPPYTASFLTISGESIFLPFPAVQGVIYACIVSKALMHHRPFYHLLLVLYLSFILTNDRVSVVVRSANYREPNDVGISAYAAYAIAILAFTARIFLVPWLLL</sequence>
<accession>A0A061DI10</accession>
<gene>
    <name evidence="2" type="ORF">TCM_000923</name>
</gene>
<keyword evidence="3" id="KW-1185">Reference proteome</keyword>
<dbReference type="Gramene" id="EOX91862">
    <property type="protein sequence ID" value="EOX91862"/>
    <property type="gene ID" value="TCM_000923"/>
</dbReference>
<feature type="transmembrane region" description="Helical" evidence="1">
    <location>
        <begin position="61"/>
        <end position="79"/>
    </location>
</feature>
<organism evidence="2 3">
    <name type="scientific">Theobroma cacao</name>
    <name type="common">Cacao</name>
    <name type="synonym">Cocoa</name>
    <dbReference type="NCBI Taxonomy" id="3641"/>
    <lineage>
        <taxon>Eukaryota</taxon>
        <taxon>Viridiplantae</taxon>
        <taxon>Streptophyta</taxon>
        <taxon>Embryophyta</taxon>
        <taxon>Tracheophyta</taxon>
        <taxon>Spermatophyta</taxon>
        <taxon>Magnoliopsida</taxon>
        <taxon>eudicotyledons</taxon>
        <taxon>Gunneridae</taxon>
        <taxon>Pentapetalae</taxon>
        <taxon>rosids</taxon>
        <taxon>malvids</taxon>
        <taxon>Malvales</taxon>
        <taxon>Malvaceae</taxon>
        <taxon>Byttnerioideae</taxon>
        <taxon>Theobroma</taxon>
    </lineage>
</organism>
<reference evidence="2 3" key="1">
    <citation type="journal article" date="2013" name="Genome Biol.">
        <title>The genome sequence of the most widely cultivated cacao type and its use to identify candidate genes regulating pod color.</title>
        <authorList>
            <person name="Motamayor J.C."/>
            <person name="Mockaitis K."/>
            <person name="Schmutz J."/>
            <person name="Haiminen N."/>
            <person name="Iii D.L."/>
            <person name="Cornejo O."/>
            <person name="Findley S.D."/>
            <person name="Zheng P."/>
            <person name="Utro F."/>
            <person name="Royaert S."/>
            <person name="Saski C."/>
            <person name="Jenkins J."/>
            <person name="Podicheti R."/>
            <person name="Zhao M."/>
            <person name="Scheffler B.E."/>
            <person name="Stack J.C."/>
            <person name="Feltus F.A."/>
            <person name="Mustiga G.M."/>
            <person name="Amores F."/>
            <person name="Phillips W."/>
            <person name="Marelli J.P."/>
            <person name="May G.D."/>
            <person name="Shapiro H."/>
            <person name="Ma J."/>
            <person name="Bustamante C.D."/>
            <person name="Schnell R.J."/>
            <person name="Main D."/>
            <person name="Gilbert D."/>
            <person name="Parida L."/>
            <person name="Kuhn D.N."/>
        </authorList>
    </citation>
    <scope>NUCLEOTIDE SEQUENCE [LARGE SCALE GENOMIC DNA]</scope>
    <source>
        <strain evidence="3">cv. Matina 1-6</strain>
    </source>
</reference>
<name>A0A061DI10_THECC</name>
<keyword evidence="1" id="KW-0812">Transmembrane</keyword>
<keyword evidence="1" id="KW-1133">Transmembrane helix</keyword>
<proteinExistence type="predicted"/>
<feature type="transmembrane region" description="Helical" evidence="1">
    <location>
        <begin position="99"/>
        <end position="120"/>
    </location>
</feature>
<dbReference type="InParanoid" id="A0A061DI10"/>
<evidence type="ECO:0000256" key="1">
    <source>
        <dbReference type="SAM" id="Phobius"/>
    </source>
</evidence>